<keyword evidence="2" id="KW-1185">Reference proteome</keyword>
<organism evidence="1 2">
    <name type="scientific">Molorchus minor</name>
    <dbReference type="NCBI Taxonomy" id="1323400"/>
    <lineage>
        <taxon>Eukaryota</taxon>
        <taxon>Metazoa</taxon>
        <taxon>Ecdysozoa</taxon>
        <taxon>Arthropoda</taxon>
        <taxon>Hexapoda</taxon>
        <taxon>Insecta</taxon>
        <taxon>Pterygota</taxon>
        <taxon>Neoptera</taxon>
        <taxon>Endopterygota</taxon>
        <taxon>Coleoptera</taxon>
        <taxon>Polyphaga</taxon>
        <taxon>Cucujiformia</taxon>
        <taxon>Chrysomeloidea</taxon>
        <taxon>Cerambycidae</taxon>
        <taxon>Lamiinae</taxon>
        <taxon>Monochamini</taxon>
        <taxon>Molorchus</taxon>
    </lineage>
</organism>
<evidence type="ECO:0000313" key="1">
    <source>
        <dbReference type="EMBL" id="KAJ8972212.1"/>
    </source>
</evidence>
<dbReference type="Proteomes" id="UP001162164">
    <property type="component" value="Unassembled WGS sequence"/>
</dbReference>
<gene>
    <name evidence="1" type="ORF">NQ317_018686</name>
</gene>
<dbReference type="EMBL" id="JAPWTJ010001378">
    <property type="protein sequence ID" value="KAJ8972212.1"/>
    <property type="molecule type" value="Genomic_DNA"/>
</dbReference>
<protein>
    <submittedName>
        <fullName evidence="1">Uncharacterized protein</fullName>
    </submittedName>
</protein>
<name>A0ABQ9J3J7_9CUCU</name>
<accession>A0ABQ9J3J7</accession>
<dbReference type="PANTHER" id="PTHR10773">
    <property type="entry name" value="DNA-DIRECTED RNA POLYMERASES I, II, AND III SUBUNIT RPABC2"/>
    <property type="match status" value="1"/>
</dbReference>
<reference evidence="1" key="1">
    <citation type="journal article" date="2023" name="Insect Mol. Biol.">
        <title>Genome sequencing provides insights into the evolution of gene families encoding plant cell wall-degrading enzymes in longhorned beetles.</title>
        <authorList>
            <person name="Shin N.R."/>
            <person name="Okamura Y."/>
            <person name="Kirsch R."/>
            <person name="Pauchet Y."/>
        </authorList>
    </citation>
    <scope>NUCLEOTIDE SEQUENCE</scope>
    <source>
        <strain evidence="1">MMC_N1</strain>
    </source>
</reference>
<proteinExistence type="predicted"/>
<dbReference type="PANTHER" id="PTHR10773:SF19">
    <property type="match status" value="1"/>
</dbReference>
<sequence>MVPVCQATFLNVLGLSKHRLSYVMKTFAETGQPPVEKRGGDHKTLKFQENQEARAHYCRSETQRMYLPSELSISKLYRMYSAQALPAESVKKSYFRSIFNTKYNLSFKTPRTDKRSLIPEMHLRKVSHSLKSSSAKPNEKSNNTYMQKKSIMKITAAPLDNGTELNRIILRDLLTKNLPNVILVVENTKLVEILAVMQVLHAVLLGQVKHHLVLFLKKPSTMIIIHKRKKHWINAFTMIASDYQPFTLVKDKGFKAFVHLLDPRSFGRDVRGLTLSSELLLLGHIQPDSDIRLSNIFAKYKPYSISLFKVASPPLACSINFA</sequence>
<evidence type="ECO:0000313" key="2">
    <source>
        <dbReference type="Proteomes" id="UP001162164"/>
    </source>
</evidence>
<dbReference type="SUPFAM" id="SSF140996">
    <property type="entry name" value="Hermes dimerisation domain"/>
    <property type="match status" value="1"/>
</dbReference>
<comment type="caution">
    <text evidence="1">The sequence shown here is derived from an EMBL/GenBank/DDBJ whole genome shotgun (WGS) entry which is preliminary data.</text>
</comment>